<organism evidence="3 4">
    <name type="scientific">Anoxybacillus ayderensis</name>
    <dbReference type="NCBI Taxonomy" id="265546"/>
    <lineage>
        <taxon>Bacteria</taxon>
        <taxon>Bacillati</taxon>
        <taxon>Bacillota</taxon>
        <taxon>Bacilli</taxon>
        <taxon>Bacillales</taxon>
        <taxon>Anoxybacillaceae</taxon>
        <taxon>Anoxybacillus</taxon>
    </lineage>
</organism>
<feature type="chain" id="PRO_5002228597" description="Peptidase C39-like domain-containing protein" evidence="1">
    <location>
        <begin position="22"/>
        <end position="258"/>
    </location>
</feature>
<feature type="domain" description="Peptidase C39-like" evidence="2">
    <location>
        <begin position="73"/>
        <end position="219"/>
    </location>
</feature>
<dbReference type="Gene3D" id="3.90.70.10">
    <property type="entry name" value="Cysteine proteinases"/>
    <property type="match status" value="1"/>
</dbReference>
<dbReference type="RefSeq" id="WP_042536429.1">
    <property type="nucleotide sequence ID" value="NZ_JXTG01000036.1"/>
</dbReference>
<gene>
    <name evidence="3" type="ORF">JV16_02927</name>
</gene>
<dbReference type="InterPro" id="IPR039564">
    <property type="entry name" value="Peptidase_C39-like"/>
</dbReference>
<feature type="signal peptide" evidence="1">
    <location>
        <begin position="1"/>
        <end position="21"/>
    </location>
</feature>
<evidence type="ECO:0000313" key="4">
    <source>
        <dbReference type="Proteomes" id="UP000032047"/>
    </source>
</evidence>
<name>A0A0D0HIF6_9BACL</name>
<evidence type="ECO:0000313" key="3">
    <source>
        <dbReference type="EMBL" id="KIP19929.1"/>
    </source>
</evidence>
<evidence type="ECO:0000259" key="2">
    <source>
        <dbReference type="Pfam" id="PF13529"/>
    </source>
</evidence>
<keyword evidence="1" id="KW-0732">Signal</keyword>
<dbReference type="AlphaFoldDB" id="A0A0D0HIF6"/>
<dbReference type="Pfam" id="PF13529">
    <property type="entry name" value="Peptidase_C39_2"/>
    <property type="match status" value="1"/>
</dbReference>
<accession>A0A0D0HIF6</accession>
<keyword evidence="4" id="KW-1185">Reference proteome</keyword>
<reference evidence="3 4" key="1">
    <citation type="submission" date="2015-01" db="EMBL/GenBank/DDBJ databases">
        <title>Genome sequence of Anoxybacillus ayderensis strain AB04.</title>
        <authorList>
            <person name="Belduz A.O."/>
            <person name="Canakci S."/>
            <person name="Chan K.-G."/>
            <person name="Kahar U.M."/>
            <person name="Yaakob A.S."/>
            <person name="Chan C.S."/>
            <person name="Goh K.M."/>
        </authorList>
    </citation>
    <scope>NUCLEOTIDE SEQUENCE [LARGE SCALE GENOMIC DNA]</scope>
    <source>
        <strain evidence="3 4">AB04</strain>
    </source>
</reference>
<sequence length="258" mass="29089">MRKLGLTVLLFLFLFPTIVHGEQGAAVDDLTLTPENYEKWLQLAEQKDKEQEELMKERINILSNPEGEFYTINVTINMQEKGYWCGPASARQSLSFHKSKSESSILLPSQQTLASKIGTTTDGSSTTGIANALNSYKDTYSLDSLYVAADISNLSNPLYTFETRIKNDLKNQTNAPILLVETQYLTYYKGKQLRYYVTVSGYSYEKATGKKMIRIVDPNYDTNYYGTHWEALGSTTENGVFRAVYNADLNGSNMAMAY</sequence>
<dbReference type="PATRIC" id="fig|265546.4.peg.2911"/>
<comment type="caution">
    <text evidence="3">The sequence shown here is derived from an EMBL/GenBank/DDBJ whole genome shotgun (WGS) entry which is preliminary data.</text>
</comment>
<proteinExistence type="predicted"/>
<evidence type="ECO:0000256" key="1">
    <source>
        <dbReference type="SAM" id="SignalP"/>
    </source>
</evidence>
<protein>
    <recommendedName>
        <fullName evidence="2">Peptidase C39-like domain-containing protein</fullName>
    </recommendedName>
</protein>
<dbReference type="Proteomes" id="UP000032047">
    <property type="component" value="Unassembled WGS sequence"/>
</dbReference>
<dbReference type="EMBL" id="JXTG01000036">
    <property type="protein sequence ID" value="KIP19929.1"/>
    <property type="molecule type" value="Genomic_DNA"/>
</dbReference>